<protein>
    <submittedName>
        <fullName evidence="1">Uncharacterized protein</fullName>
    </submittedName>
</protein>
<dbReference type="Proteomes" id="UP001497516">
    <property type="component" value="Chromosome 2"/>
</dbReference>
<organism evidence="1 2">
    <name type="scientific">Linum trigynum</name>
    <dbReference type="NCBI Taxonomy" id="586398"/>
    <lineage>
        <taxon>Eukaryota</taxon>
        <taxon>Viridiplantae</taxon>
        <taxon>Streptophyta</taxon>
        <taxon>Embryophyta</taxon>
        <taxon>Tracheophyta</taxon>
        <taxon>Spermatophyta</taxon>
        <taxon>Magnoliopsida</taxon>
        <taxon>eudicotyledons</taxon>
        <taxon>Gunneridae</taxon>
        <taxon>Pentapetalae</taxon>
        <taxon>rosids</taxon>
        <taxon>fabids</taxon>
        <taxon>Malpighiales</taxon>
        <taxon>Linaceae</taxon>
        <taxon>Linum</taxon>
    </lineage>
</organism>
<keyword evidence="2" id="KW-1185">Reference proteome</keyword>
<proteinExistence type="predicted"/>
<reference evidence="1 2" key="1">
    <citation type="submission" date="2024-04" db="EMBL/GenBank/DDBJ databases">
        <authorList>
            <person name="Fracassetti M."/>
        </authorList>
    </citation>
    <scope>NUCLEOTIDE SEQUENCE [LARGE SCALE GENOMIC DNA]</scope>
</reference>
<name>A0AAV2D5N2_9ROSI</name>
<evidence type="ECO:0000313" key="2">
    <source>
        <dbReference type="Proteomes" id="UP001497516"/>
    </source>
</evidence>
<gene>
    <name evidence="1" type="ORF">LTRI10_LOCUS11086</name>
</gene>
<dbReference type="AlphaFoldDB" id="A0AAV2D5N2"/>
<dbReference type="EMBL" id="OZ034815">
    <property type="protein sequence ID" value="CAL1367391.1"/>
    <property type="molecule type" value="Genomic_DNA"/>
</dbReference>
<sequence length="134" mass="14294">MVMMRSADVVKLIPQTARLEHHITSGSAGAGFFQGPDGGPVAALASVGIAVAVEMDVDFGTEDQVRVTVVATDAGAIVEEISTVVEKQVALSFLRSRQLQHLVVAQPGLAPCCLTYYIVNGACYTTTRHYQKHH</sequence>
<evidence type="ECO:0000313" key="1">
    <source>
        <dbReference type="EMBL" id="CAL1367391.1"/>
    </source>
</evidence>
<accession>A0AAV2D5N2</accession>